<keyword evidence="2" id="KW-1185">Reference proteome</keyword>
<accession>A0A7G3G844</accession>
<dbReference type="RefSeq" id="WP_130105605.1">
    <property type="nucleotide sequence ID" value="NZ_CP025781.1"/>
</dbReference>
<dbReference type="AlphaFoldDB" id="A0A7G3G844"/>
<proteinExistence type="predicted"/>
<organism evidence="1 2">
    <name type="scientific">Iodobacter fluviatilis</name>
    <dbReference type="NCBI Taxonomy" id="537"/>
    <lineage>
        <taxon>Bacteria</taxon>
        <taxon>Pseudomonadati</taxon>
        <taxon>Pseudomonadota</taxon>
        <taxon>Betaproteobacteria</taxon>
        <taxon>Neisseriales</taxon>
        <taxon>Chitinibacteraceae</taxon>
        <taxon>Iodobacter</taxon>
    </lineage>
</organism>
<evidence type="ECO:0000313" key="1">
    <source>
        <dbReference type="EMBL" id="QBC42995.1"/>
    </source>
</evidence>
<protein>
    <recommendedName>
        <fullName evidence="3">Glutaredoxin</fullName>
    </recommendedName>
</protein>
<name>A0A7G3G844_9NEIS</name>
<dbReference type="EMBL" id="CP025781">
    <property type="protein sequence ID" value="QBC42995.1"/>
    <property type="molecule type" value="Genomic_DNA"/>
</dbReference>
<reference evidence="1 2" key="1">
    <citation type="submission" date="2018-01" db="EMBL/GenBank/DDBJ databases">
        <title>Genome sequence of Iodobacter sp. strain PCH194 isolated from Indian Trans-Himalaya.</title>
        <authorList>
            <person name="Kumar V."/>
            <person name="Thakur V."/>
            <person name="Kumar S."/>
            <person name="Singh D."/>
        </authorList>
    </citation>
    <scope>NUCLEOTIDE SEQUENCE [LARGE SCALE GENOMIC DNA]</scope>
    <source>
        <strain evidence="1 2">PCH194</strain>
    </source>
</reference>
<gene>
    <name evidence="1" type="ORF">C1H71_05120</name>
</gene>
<sequence length="62" mass="6926">MGRIITLIILIGALSAAWRHYQRPSQSSDSYSSQQINQLSSTVKPNEVVMYSTTECVYCVEA</sequence>
<dbReference type="KEGG" id="ifl:C1H71_05120"/>
<evidence type="ECO:0008006" key="3">
    <source>
        <dbReference type="Google" id="ProtNLM"/>
    </source>
</evidence>
<dbReference type="Proteomes" id="UP000515917">
    <property type="component" value="Chromosome"/>
</dbReference>
<evidence type="ECO:0000313" key="2">
    <source>
        <dbReference type="Proteomes" id="UP000515917"/>
    </source>
</evidence>